<evidence type="ECO:0000313" key="1">
    <source>
        <dbReference type="EMBL" id="SUU74777.1"/>
    </source>
</evidence>
<protein>
    <submittedName>
        <fullName evidence="1">Uncharacterized protein</fullName>
    </submittedName>
</protein>
<reference evidence="1 2" key="1">
    <citation type="submission" date="2018-06" db="EMBL/GenBank/DDBJ databases">
        <authorList>
            <consortium name="Pathogen Informatics"/>
            <person name="Doyle S."/>
        </authorList>
    </citation>
    <scope>NUCLEOTIDE SEQUENCE [LARGE SCALE GENOMIC DNA]</scope>
    <source>
        <strain evidence="1 2">NCTC10851</strain>
    </source>
</reference>
<accession>A0A380W1Y2</accession>
<proteinExistence type="predicted"/>
<dbReference type="EMBL" id="UFSB01000003">
    <property type="protein sequence ID" value="SUU74777.1"/>
    <property type="molecule type" value="Genomic_DNA"/>
</dbReference>
<dbReference type="Proteomes" id="UP000254507">
    <property type="component" value="Unassembled WGS sequence"/>
</dbReference>
<dbReference type="AlphaFoldDB" id="A0A380W1Y2"/>
<gene>
    <name evidence="1" type="ORF">NCTC10851_02408</name>
</gene>
<sequence>MIALRQQGVNWDNLKEASQLVFTESQYHELKARYADLDKINRDPSAKKNRNLI</sequence>
<evidence type="ECO:0000313" key="2">
    <source>
        <dbReference type="Proteomes" id="UP000254507"/>
    </source>
</evidence>
<organism evidence="1 2">
    <name type="scientific">Actinobacillus seminis</name>
    <dbReference type="NCBI Taxonomy" id="722"/>
    <lineage>
        <taxon>Bacteria</taxon>
        <taxon>Pseudomonadati</taxon>
        <taxon>Pseudomonadota</taxon>
        <taxon>Gammaproteobacteria</taxon>
        <taxon>Pasteurellales</taxon>
        <taxon>Pasteurellaceae</taxon>
        <taxon>Actinobacillus</taxon>
    </lineage>
</organism>
<dbReference type="RefSeq" id="WP_172539996.1">
    <property type="nucleotide sequence ID" value="NZ_UFSB01000003.1"/>
</dbReference>
<name>A0A380W1Y2_9PAST</name>